<dbReference type="RefSeq" id="WP_236257235.1">
    <property type="nucleotide sequence ID" value="NZ_BNEK01000003.1"/>
</dbReference>
<comment type="caution">
    <text evidence="6">The sequence shown here is derived from an EMBL/GenBank/DDBJ whole genome shotgun (WGS) entry which is preliminary data.</text>
</comment>
<evidence type="ECO:0000313" key="7">
    <source>
        <dbReference type="Proteomes" id="UP001054854"/>
    </source>
</evidence>
<dbReference type="PANTHER" id="PTHR43284">
    <property type="entry name" value="ASPARAGINE SYNTHETASE (GLUTAMINE-HYDROLYZING)"/>
    <property type="match status" value="1"/>
</dbReference>
<dbReference type="InterPro" id="IPR001962">
    <property type="entry name" value="Asn_synthase"/>
</dbReference>
<dbReference type="SUPFAM" id="SSF52402">
    <property type="entry name" value="Adenine nucleotide alpha hydrolases-like"/>
    <property type="match status" value="1"/>
</dbReference>
<dbReference type="Proteomes" id="UP001054854">
    <property type="component" value="Unassembled WGS sequence"/>
</dbReference>
<evidence type="ECO:0000256" key="3">
    <source>
        <dbReference type="ARBA" id="ARBA00022888"/>
    </source>
</evidence>
<comment type="catalytic activity">
    <reaction evidence="4">
        <text>L-aspartate + L-glutamine + ATP + H2O = L-asparagine + L-glutamate + AMP + diphosphate + H(+)</text>
        <dbReference type="Rhea" id="RHEA:12228"/>
        <dbReference type="ChEBI" id="CHEBI:15377"/>
        <dbReference type="ChEBI" id="CHEBI:15378"/>
        <dbReference type="ChEBI" id="CHEBI:29985"/>
        <dbReference type="ChEBI" id="CHEBI:29991"/>
        <dbReference type="ChEBI" id="CHEBI:30616"/>
        <dbReference type="ChEBI" id="CHEBI:33019"/>
        <dbReference type="ChEBI" id="CHEBI:58048"/>
        <dbReference type="ChEBI" id="CHEBI:58359"/>
        <dbReference type="ChEBI" id="CHEBI:456215"/>
        <dbReference type="EC" id="6.3.5.4"/>
    </reaction>
</comment>
<comment type="pathway">
    <text evidence="1">Amino-acid biosynthesis; L-asparagine biosynthesis; L-asparagine from L-aspartate (L-Gln route): step 1/1.</text>
</comment>
<evidence type="ECO:0000256" key="1">
    <source>
        <dbReference type="ARBA" id="ARBA00005187"/>
    </source>
</evidence>
<dbReference type="PANTHER" id="PTHR43284:SF1">
    <property type="entry name" value="ASPARAGINE SYNTHETASE"/>
    <property type="match status" value="1"/>
</dbReference>
<dbReference type="InterPro" id="IPR029055">
    <property type="entry name" value="Ntn_hydrolases_N"/>
</dbReference>
<dbReference type="Pfam" id="PF00733">
    <property type="entry name" value="Asn_synthase"/>
    <property type="match status" value="1"/>
</dbReference>
<dbReference type="Gene3D" id="3.40.50.620">
    <property type="entry name" value="HUPs"/>
    <property type="match status" value="2"/>
</dbReference>
<name>A0ABQ3U030_STRHY</name>
<proteinExistence type="predicted"/>
<gene>
    <name evidence="6" type="primary">asnB_3</name>
    <name evidence="6" type="ORF">TPA0910_31590</name>
</gene>
<evidence type="ECO:0000256" key="2">
    <source>
        <dbReference type="ARBA" id="ARBA00012737"/>
    </source>
</evidence>
<dbReference type="EMBL" id="BNEK01000003">
    <property type="protein sequence ID" value="GHJ28726.1"/>
    <property type="molecule type" value="Genomic_DNA"/>
</dbReference>
<organism evidence="6 7">
    <name type="scientific">Streptomyces hygroscopicus</name>
    <dbReference type="NCBI Taxonomy" id="1912"/>
    <lineage>
        <taxon>Bacteria</taxon>
        <taxon>Bacillati</taxon>
        <taxon>Actinomycetota</taxon>
        <taxon>Actinomycetes</taxon>
        <taxon>Kitasatosporales</taxon>
        <taxon>Streptomycetaceae</taxon>
        <taxon>Streptomyces</taxon>
        <taxon>Streptomyces violaceusniger group</taxon>
    </lineage>
</organism>
<keyword evidence="3" id="KW-0061">Asparagine biosynthesis</keyword>
<dbReference type="Gene3D" id="3.60.20.10">
    <property type="entry name" value="Glutamine Phosphoribosylpyrophosphate, subunit 1, domain 1"/>
    <property type="match status" value="1"/>
</dbReference>
<feature type="domain" description="Asparagine synthetase" evidence="5">
    <location>
        <begin position="216"/>
        <end position="596"/>
    </location>
</feature>
<accession>A0ABQ3U030</accession>
<dbReference type="InterPro" id="IPR051786">
    <property type="entry name" value="ASN_synthetase/amidase"/>
</dbReference>
<keyword evidence="7" id="KW-1185">Reference proteome</keyword>
<keyword evidence="3" id="KW-0028">Amino-acid biosynthesis</keyword>
<evidence type="ECO:0000313" key="6">
    <source>
        <dbReference type="EMBL" id="GHJ28726.1"/>
    </source>
</evidence>
<evidence type="ECO:0000256" key="4">
    <source>
        <dbReference type="ARBA" id="ARBA00048741"/>
    </source>
</evidence>
<sequence>MSFTLTEWFAVLPGTSSAAQRATSHLKAADPGACVLARRDGQPWIIGRSTRALTVAHSAGRTAALIGAHDVGEGQLAQALPLAAADGSAGALMCWAGSYHAVLATSDETWVCGDVAGMRPVFWVECGDAVLVGDHARLLAKATGTVTIDTAYLALHLLGPVPPLALAESGATGYQGVRAVPPGSALRLDGVGRTTVRQWWRVPDDERTLGEGAPVLRDALRRAIAVRTDGESVVGCELSGGADSTALSALAYGHVGGERLINLTRAPADPGNDDLDWARRAAGAQPGARHDILDVGVVPAQFLGLEAPFALDAPSPSAASPRRAAFWWDHAASAEVRVLLSGKGGDELMPTALSYLTHARRRDRAASRRHIKGWAALWGVPEQRVKAQAADPGPYQRWLADCLTRGRDDSPGWEAGPYAPPWLTGWARTMLADTLRAAADSAEPLHERPHQHATMAAIRALARWNRLQSDAASPFGIQLAYPYADQQVIEAALATRAEARTSPYQNKPLLMAAMSGLVPAANLARRTKGGYSSDTAAAARPARAMFAKLLSDDSELARCGLIDPDRLRTALHGWDRADDRTDLLLHLTLMCEVWARTTSNRPLPTLVPFEETPC</sequence>
<reference evidence="6" key="1">
    <citation type="submission" date="2024-05" db="EMBL/GenBank/DDBJ databases">
        <title>Whole genome shotgun sequence of Streptomyces hygroscopicus NBRC 113678.</title>
        <authorList>
            <person name="Komaki H."/>
            <person name="Tamura T."/>
        </authorList>
    </citation>
    <scope>NUCLEOTIDE SEQUENCE</scope>
    <source>
        <strain evidence="6">N11-34</strain>
    </source>
</reference>
<protein>
    <recommendedName>
        <fullName evidence="2">asparagine synthase (glutamine-hydrolyzing)</fullName>
        <ecNumber evidence="2">6.3.5.4</ecNumber>
    </recommendedName>
</protein>
<dbReference type="InterPro" id="IPR014729">
    <property type="entry name" value="Rossmann-like_a/b/a_fold"/>
</dbReference>
<dbReference type="SUPFAM" id="SSF56235">
    <property type="entry name" value="N-terminal nucleophile aminohydrolases (Ntn hydrolases)"/>
    <property type="match status" value="1"/>
</dbReference>
<evidence type="ECO:0000259" key="5">
    <source>
        <dbReference type="Pfam" id="PF00733"/>
    </source>
</evidence>
<dbReference type="EC" id="6.3.5.4" evidence="2"/>